<keyword evidence="2" id="KW-1185">Reference proteome</keyword>
<name>A0A6A6AL08_9PLEO</name>
<reference evidence="1" key="1">
    <citation type="journal article" date="2020" name="Stud. Mycol.">
        <title>101 Dothideomycetes genomes: a test case for predicting lifestyles and emergence of pathogens.</title>
        <authorList>
            <person name="Haridas S."/>
            <person name="Albert R."/>
            <person name="Binder M."/>
            <person name="Bloem J."/>
            <person name="Labutti K."/>
            <person name="Salamov A."/>
            <person name="Andreopoulos B."/>
            <person name="Baker S."/>
            <person name="Barry K."/>
            <person name="Bills G."/>
            <person name="Bluhm B."/>
            <person name="Cannon C."/>
            <person name="Castanera R."/>
            <person name="Culley D."/>
            <person name="Daum C."/>
            <person name="Ezra D."/>
            <person name="Gonzalez J."/>
            <person name="Henrissat B."/>
            <person name="Kuo A."/>
            <person name="Liang C."/>
            <person name="Lipzen A."/>
            <person name="Lutzoni F."/>
            <person name="Magnuson J."/>
            <person name="Mondo S."/>
            <person name="Nolan M."/>
            <person name="Ohm R."/>
            <person name="Pangilinan J."/>
            <person name="Park H.-J."/>
            <person name="Ramirez L."/>
            <person name="Alfaro M."/>
            <person name="Sun H."/>
            <person name="Tritt A."/>
            <person name="Yoshinaga Y."/>
            <person name="Zwiers L.-H."/>
            <person name="Turgeon B."/>
            <person name="Goodwin S."/>
            <person name="Spatafora J."/>
            <person name="Crous P."/>
            <person name="Grigoriev I."/>
        </authorList>
    </citation>
    <scope>NUCLEOTIDE SEQUENCE</scope>
    <source>
        <strain evidence="1">CBS 119687</strain>
    </source>
</reference>
<dbReference type="RefSeq" id="XP_033526205.1">
    <property type="nucleotide sequence ID" value="XM_033670172.1"/>
</dbReference>
<accession>A0A6A6AL08</accession>
<dbReference type="EMBL" id="ML977501">
    <property type="protein sequence ID" value="KAF2131818.1"/>
    <property type="molecule type" value="Genomic_DNA"/>
</dbReference>
<organism evidence="1 2">
    <name type="scientific">Dothidotthia symphoricarpi CBS 119687</name>
    <dbReference type="NCBI Taxonomy" id="1392245"/>
    <lineage>
        <taxon>Eukaryota</taxon>
        <taxon>Fungi</taxon>
        <taxon>Dikarya</taxon>
        <taxon>Ascomycota</taxon>
        <taxon>Pezizomycotina</taxon>
        <taxon>Dothideomycetes</taxon>
        <taxon>Pleosporomycetidae</taxon>
        <taxon>Pleosporales</taxon>
        <taxon>Dothidotthiaceae</taxon>
        <taxon>Dothidotthia</taxon>
    </lineage>
</organism>
<dbReference type="OrthoDB" id="2142040at2759"/>
<proteinExistence type="predicted"/>
<sequence>MFQVFLMRRSSCVSIAIPKPKTRAEYVPNVKKYIQNTSAERSFLKNPKFIEELAGKAAGLAEDPICGKELFTKTALVSVYQQVLYCNSNSLEFEELGAVIAPLKLGGDTPIGTNLRRKILEPLVYSNLPKNLKRPLLISVITDGMPELELRSMFVDAIAECGDELKASGLSRKCVRFVFGQLGLAPAATRFLQEIGQNPKIADVIFVALGRLAIQVIHITQLSNSAPADRSQKN</sequence>
<dbReference type="PANTHER" id="PTHR34706">
    <property type="entry name" value="SLR1338 PROTEIN"/>
    <property type="match status" value="1"/>
</dbReference>
<dbReference type="AlphaFoldDB" id="A0A6A6AL08"/>
<evidence type="ECO:0000313" key="1">
    <source>
        <dbReference type="EMBL" id="KAF2131818.1"/>
    </source>
</evidence>
<protein>
    <submittedName>
        <fullName evidence="1">Uncharacterized protein</fullName>
    </submittedName>
</protein>
<evidence type="ECO:0000313" key="2">
    <source>
        <dbReference type="Proteomes" id="UP000799771"/>
    </source>
</evidence>
<gene>
    <name evidence="1" type="ORF">P153DRAFT_382712</name>
</gene>
<dbReference type="PANTHER" id="PTHR34706:SF3">
    <property type="entry name" value="ANKYRIN REPEAT PROTEIN (AFU_ORTHOLOGUE AFUA_7G06200)"/>
    <property type="match status" value="1"/>
</dbReference>
<dbReference type="Proteomes" id="UP000799771">
    <property type="component" value="Unassembled WGS sequence"/>
</dbReference>
<dbReference type="GeneID" id="54410604"/>